<keyword evidence="3 4" id="KW-0539">Nucleus</keyword>
<dbReference type="SUPFAM" id="SSF56235">
    <property type="entry name" value="N-terminal nucleophile aminohydrolases (Ntn hydrolases)"/>
    <property type="match status" value="1"/>
</dbReference>
<dbReference type="PROSITE" id="PS00854">
    <property type="entry name" value="PROTEASOME_BETA_1"/>
    <property type="match status" value="1"/>
</dbReference>
<dbReference type="GO" id="GO:0051603">
    <property type="term" value="P:proteolysis involved in protein catabolic process"/>
    <property type="evidence" value="ECO:0007669"/>
    <property type="project" value="InterPro"/>
</dbReference>
<dbReference type="PROSITE" id="PS51476">
    <property type="entry name" value="PROTEASOME_BETA_2"/>
    <property type="match status" value="1"/>
</dbReference>
<dbReference type="Proteomes" id="UP001255856">
    <property type="component" value="Unassembled WGS sequence"/>
</dbReference>
<dbReference type="InterPro" id="IPR023333">
    <property type="entry name" value="Proteasome_suB-type"/>
</dbReference>
<dbReference type="PANTHER" id="PTHR32194:SF6">
    <property type="entry name" value="PROTEASOME SUBUNIT BETA"/>
    <property type="match status" value="1"/>
</dbReference>
<evidence type="ECO:0000313" key="6">
    <source>
        <dbReference type="Proteomes" id="UP001255856"/>
    </source>
</evidence>
<dbReference type="PANTHER" id="PTHR32194">
    <property type="entry name" value="METALLOPROTEASE TLDD"/>
    <property type="match status" value="1"/>
</dbReference>
<dbReference type="InterPro" id="IPR001353">
    <property type="entry name" value="Proteasome_sua/b"/>
</dbReference>
<keyword evidence="6" id="KW-1185">Reference proteome</keyword>
<dbReference type="InterPro" id="IPR016050">
    <property type="entry name" value="Proteasome_bsu_CS"/>
</dbReference>
<evidence type="ECO:0000313" key="5">
    <source>
        <dbReference type="EMBL" id="KAK2078272.1"/>
    </source>
</evidence>
<dbReference type="GO" id="GO:0005634">
    <property type="term" value="C:nucleus"/>
    <property type="evidence" value="ECO:0007669"/>
    <property type="project" value="UniProtKB-SubCell"/>
</dbReference>
<dbReference type="Gene3D" id="3.60.20.10">
    <property type="entry name" value="Glutamine Phosphoribosylpyrophosphate, subunit 1, domain 1"/>
    <property type="match status" value="1"/>
</dbReference>
<proteinExistence type="inferred from homology"/>
<dbReference type="Pfam" id="PF00227">
    <property type="entry name" value="Proteasome"/>
    <property type="match status" value="1"/>
</dbReference>
<dbReference type="CDD" id="cd03760">
    <property type="entry name" value="proteasome_beta_type_4"/>
    <property type="match status" value="1"/>
</dbReference>
<organism evidence="5 6">
    <name type="scientific">Prototheca wickerhamii</name>
    <dbReference type="NCBI Taxonomy" id="3111"/>
    <lineage>
        <taxon>Eukaryota</taxon>
        <taxon>Viridiplantae</taxon>
        <taxon>Chlorophyta</taxon>
        <taxon>core chlorophytes</taxon>
        <taxon>Trebouxiophyceae</taxon>
        <taxon>Chlorellales</taxon>
        <taxon>Chlorellaceae</taxon>
        <taxon>Prototheca</taxon>
    </lineage>
</organism>
<dbReference type="GO" id="GO:0005737">
    <property type="term" value="C:cytoplasm"/>
    <property type="evidence" value="ECO:0007669"/>
    <property type="project" value="UniProtKB-SubCell"/>
</dbReference>
<protein>
    <recommendedName>
        <fullName evidence="4">Proteasome subunit beta</fullName>
    </recommendedName>
</protein>
<dbReference type="AlphaFoldDB" id="A0AAD9MIE1"/>
<dbReference type="GO" id="GO:0019774">
    <property type="term" value="C:proteasome core complex, beta-subunit complex"/>
    <property type="evidence" value="ECO:0007669"/>
    <property type="project" value="UniProtKB-UniRule"/>
</dbReference>
<evidence type="ECO:0000256" key="2">
    <source>
        <dbReference type="ARBA" id="ARBA00022942"/>
    </source>
</evidence>
<dbReference type="InterPro" id="IPR029055">
    <property type="entry name" value="Ntn_hydrolases_N"/>
</dbReference>
<dbReference type="PIRSF" id="PIRSF001213">
    <property type="entry name" value="Psome_endopept_beta"/>
    <property type="match status" value="1"/>
</dbReference>
<dbReference type="EMBL" id="JASFZW010000005">
    <property type="protein sequence ID" value="KAK2078272.1"/>
    <property type="molecule type" value="Genomic_DNA"/>
</dbReference>
<keyword evidence="1 4" id="KW-0963">Cytoplasm</keyword>
<comment type="similarity">
    <text evidence="4">Belongs to the peptidase T1B family.</text>
</comment>
<evidence type="ECO:0000256" key="4">
    <source>
        <dbReference type="PIRNR" id="PIRNR001213"/>
    </source>
</evidence>
<reference evidence="5" key="1">
    <citation type="submission" date="2021-01" db="EMBL/GenBank/DDBJ databases">
        <authorList>
            <person name="Eckstrom K.M.E."/>
        </authorList>
    </citation>
    <scope>NUCLEOTIDE SEQUENCE</scope>
    <source>
        <strain evidence="5">UVCC 0001</strain>
    </source>
</reference>
<evidence type="ECO:0000256" key="3">
    <source>
        <dbReference type="ARBA" id="ARBA00023242"/>
    </source>
</evidence>
<sequence length="266" mass="29754">MAQPGPALDHDRALGSAVQRPACGAEAFTVDPKALAAGGHKKHTTYPYVTGTSVLGITYKDGVLLACDMLGAYGSTKRYKSFERLYKVNDCTVLGASGELSDYQYIKRLLEELADDDFCLDDGHHMKPHEIFSYLTRVIYNRRNKMDPLWNSLVVGGWYGGKPFLGSLGMIGTYYVDDTVATGFGNHLARPIMREKHRPDMSESEARALLEECLAVCYYRDKNSINKFQIARVNAEGTSICEPFALPTMWDYELFRDPSKHAEGVW</sequence>
<accession>A0AAD9MIE1</accession>
<comment type="subcellular location">
    <subcellularLocation>
        <location evidence="4">Cytoplasm</location>
    </subcellularLocation>
    <subcellularLocation>
        <location evidence="4">Nucleus</location>
    </subcellularLocation>
</comment>
<dbReference type="InterPro" id="IPR016295">
    <property type="entry name" value="Proteasome_beta4"/>
</dbReference>
<name>A0AAD9MIE1_PROWI</name>
<comment type="caution">
    <text evidence="5">The sequence shown here is derived from an EMBL/GenBank/DDBJ whole genome shotgun (WGS) entry which is preliminary data.</text>
</comment>
<keyword evidence="2 4" id="KW-0647">Proteasome</keyword>
<gene>
    <name evidence="5" type="ORF">QBZ16_004141</name>
</gene>
<comment type="function">
    <text evidence="4">Non-catalytic component of the proteasome.</text>
</comment>
<evidence type="ECO:0000256" key="1">
    <source>
        <dbReference type="ARBA" id="ARBA00022490"/>
    </source>
</evidence>